<dbReference type="KEGG" id="mvo:Mvol_1200"/>
<sequence>MKINGEKNNGNNIIQDIKTIKTIKTNLKNGELIRRLLLDYNLLNKDYKLKKSNNDLYLPLNKELEEMEDINENDLKNVISQNKSQNGIIEFEIITLKESDFEKSNGKKNPSFKDYLITNYDEELKNGTIAHAYDIIGDIVILQISDEISKEERLKLGEKAKELIPSVRAVFRRESDVKGEYRVRDLEHLAGEKDTLTLYKENGYKLYVDVAKVYFSPRLSWERNRIMQKIEKDDIIIDMFCGVGPYSIACKDAKKIYSIDVNPEAIKLLKENIKLNNLENKIIPILEDVRKVNLKGNRIIMNLPKYANQFVDKALELVEDGGTIHYYMVGADLNEGIELFKSKCDFEVLESRVVKSYSPREYVFVIDFKIIKNNKNNKE</sequence>
<dbReference type="AlphaFoldDB" id="D7DUP7"/>
<dbReference type="PROSITE" id="PS51684">
    <property type="entry name" value="SAM_MT_TRM5_TYW2"/>
    <property type="match status" value="1"/>
</dbReference>
<dbReference type="HOGENOM" id="CLU_022610_0_1_2"/>
<keyword evidence="2" id="KW-0963">Cytoplasm</keyword>
<evidence type="ECO:0000256" key="5">
    <source>
        <dbReference type="ARBA" id="ARBA00022691"/>
    </source>
</evidence>
<name>D7DUP7_METV3</name>
<evidence type="ECO:0000256" key="2">
    <source>
        <dbReference type="ARBA" id="ARBA00022490"/>
    </source>
</evidence>
<gene>
    <name evidence="11" type="ordered locus">Mvol_1200</name>
</gene>
<dbReference type="EMBL" id="CP002057">
    <property type="protein sequence ID" value="ADI36857.1"/>
    <property type="molecule type" value="Genomic_DNA"/>
</dbReference>
<organism evidence="11 12">
    <name type="scientific">Methanococcus voltae (strain ATCC BAA-1334 / A3)</name>
    <dbReference type="NCBI Taxonomy" id="456320"/>
    <lineage>
        <taxon>Archaea</taxon>
        <taxon>Methanobacteriati</taxon>
        <taxon>Methanobacteriota</taxon>
        <taxon>Methanomada group</taxon>
        <taxon>Methanococci</taxon>
        <taxon>Methanococcales</taxon>
        <taxon>Methanococcaceae</taxon>
        <taxon>Methanococcus</taxon>
    </lineage>
</organism>
<dbReference type="SUPFAM" id="SSF53335">
    <property type="entry name" value="S-adenosyl-L-methionine-dependent methyltransferases"/>
    <property type="match status" value="1"/>
</dbReference>
<dbReference type="GO" id="GO:0052906">
    <property type="term" value="F:tRNA (guanine(37)-N1)-methyltransferase activity"/>
    <property type="evidence" value="ECO:0007669"/>
    <property type="project" value="UniProtKB-EC"/>
</dbReference>
<dbReference type="EC" id="2.1.1.228" evidence="1"/>
<dbReference type="InterPro" id="IPR029063">
    <property type="entry name" value="SAM-dependent_MTases_sf"/>
</dbReference>
<dbReference type="InterPro" id="IPR056743">
    <property type="entry name" value="TRM5-TYW2-like_MTfase"/>
</dbReference>
<evidence type="ECO:0000256" key="4">
    <source>
        <dbReference type="ARBA" id="ARBA00022679"/>
    </source>
</evidence>
<keyword evidence="3" id="KW-0489">Methyltransferase</keyword>
<keyword evidence="5" id="KW-0949">S-adenosyl-L-methionine</keyword>
<reference evidence="11 12" key="1">
    <citation type="submission" date="2010-05" db="EMBL/GenBank/DDBJ databases">
        <title>Complete sequence of Methanococcus voltae A3.</title>
        <authorList>
            <consortium name="US DOE Joint Genome Institute"/>
            <person name="Lucas S."/>
            <person name="Copeland A."/>
            <person name="Lapidus A."/>
            <person name="Cheng J.-F."/>
            <person name="Bruce D."/>
            <person name="Goodwin L."/>
            <person name="Pitluck S."/>
            <person name="Lowry S."/>
            <person name="Clum A."/>
            <person name="Land M."/>
            <person name="Hauser L."/>
            <person name="Kyrpides N."/>
            <person name="Mikhailova N."/>
            <person name="Whitman W.B."/>
            <person name="Woyke T."/>
        </authorList>
    </citation>
    <scope>NUCLEOTIDE SEQUENCE [LARGE SCALE GENOMIC DNA]</scope>
    <source>
        <strain evidence="12">ATCC BAA-1334 / A3</strain>
    </source>
</reference>
<dbReference type="FunFam" id="3.30.300.110:FF:000001">
    <property type="entry name" value="tRNA (guanine(37)-N1)-methyltransferase"/>
    <property type="match status" value="1"/>
</dbReference>
<dbReference type="Proteomes" id="UP000007722">
    <property type="component" value="Chromosome"/>
</dbReference>
<dbReference type="NCBIfam" id="NF047732">
    <property type="entry name" value="tRNAMtaseTrm5bMeth"/>
    <property type="match status" value="1"/>
</dbReference>
<keyword evidence="4" id="KW-0808">Transferase</keyword>
<dbReference type="InterPro" id="IPR030382">
    <property type="entry name" value="MeTrfase_TRM5/TYW2"/>
</dbReference>
<dbReference type="Pfam" id="PF25133">
    <property type="entry name" value="TYW2_N_2"/>
    <property type="match status" value="1"/>
</dbReference>
<evidence type="ECO:0000313" key="12">
    <source>
        <dbReference type="Proteomes" id="UP000007722"/>
    </source>
</evidence>
<dbReference type="GO" id="GO:0002939">
    <property type="term" value="P:tRNA N1-guanine methylation"/>
    <property type="evidence" value="ECO:0007669"/>
    <property type="project" value="TreeGrafter"/>
</dbReference>
<keyword evidence="12" id="KW-1185">Reference proteome</keyword>
<dbReference type="PANTHER" id="PTHR23245:SF36">
    <property type="entry name" value="TRNA (GUANINE(37)-N1)-METHYLTRANSFERASE"/>
    <property type="match status" value="1"/>
</dbReference>
<evidence type="ECO:0000313" key="11">
    <source>
        <dbReference type="EMBL" id="ADI36857.1"/>
    </source>
</evidence>
<evidence type="ECO:0000256" key="3">
    <source>
        <dbReference type="ARBA" id="ARBA00022603"/>
    </source>
</evidence>
<accession>D7DUP7</accession>
<proteinExistence type="predicted"/>
<dbReference type="STRING" id="456320.Mvol_1200"/>
<dbReference type="Gene3D" id="3.30.70.2580">
    <property type="match status" value="1"/>
</dbReference>
<dbReference type="Pfam" id="PF18093">
    <property type="entry name" value="Trm5_N"/>
    <property type="match status" value="1"/>
</dbReference>
<dbReference type="Gene3D" id="3.40.50.150">
    <property type="entry name" value="Vaccinia Virus protein VP39"/>
    <property type="match status" value="1"/>
</dbReference>
<keyword evidence="6" id="KW-0819">tRNA processing</keyword>
<dbReference type="PANTHER" id="PTHR23245">
    <property type="entry name" value="TRNA METHYLTRANSFERASE"/>
    <property type="match status" value="1"/>
</dbReference>
<dbReference type="FunCoup" id="D7DUP7">
    <property type="interactions" value="6"/>
</dbReference>
<dbReference type="InParanoid" id="D7DUP7"/>
<dbReference type="Pfam" id="PF02475">
    <property type="entry name" value="TRM5-TYW2_MTfase"/>
    <property type="match status" value="1"/>
</dbReference>
<comment type="catalytic activity">
    <reaction evidence="9">
        <text>guanosine(37) in tRNA + S-adenosyl-L-methionine = N(1)-methylguanosine(37) in tRNA + S-adenosyl-L-homocysteine + H(+)</text>
        <dbReference type="Rhea" id="RHEA:36899"/>
        <dbReference type="Rhea" id="RHEA-COMP:10145"/>
        <dbReference type="Rhea" id="RHEA-COMP:10147"/>
        <dbReference type="ChEBI" id="CHEBI:15378"/>
        <dbReference type="ChEBI" id="CHEBI:57856"/>
        <dbReference type="ChEBI" id="CHEBI:59789"/>
        <dbReference type="ChEBI" id="CHEBI:73542"/>
        <dbReference type="ChEBI" id="CHEBI:74269"/>
        <dbReference type="EC" id="2.1.1.228"/>
    </reaction>
</comment>
<evidence type="ECO:0000256" key="1">
    <source>
        <dbReference type="ARBA" id="ARBA00012807"/>
    </source>
</evidence>
<evidence type="ECO:0000259" key="10">
    <source>
        <dbReference type="PROSITE" id="PS51684"/>
    </source>
</evidence>
<dbReference type="InterPro" id="IPR040601">
    <property type="entry name" value="Trm5a/b_N"/>
</dbReference>
<feature type="domain" description="SAM-dependent methyltransferase TRM5/TYW2-type" evidence="10">
    <location>
        <begin position="133"/>
        <end position="372"/>
    </location>
</feature>
<evidence type="ECO:0000256" key="7">
    <source>
        <dbReference type="ARBA" id="ARBA00029736"/>
    </source>
</evidence>
<evidence type="ECO:0000256" key="9">
    <source>
        <dbReference type="ARBA" id="ARBA00047783"/>
    </source>
</evidence>
<dbReference type="Gene3D" id="3.30.300.110">
    <property type="entry name" value="Met-10+ protein-like domains"/>
    <property type="match status" value="1"/>
</dbReference>
<dbReference type="eggNOG" id="arCOG00033">
    <property type="taxonomic scope" value="Archaea"/>
</dbReference>
<protein>
    <recommendedName>
        <fullName evidence="1">tRNA (guanine(37)-N(1))-methyltransferase</fullName>
        <ecNumber evidence="1">2.1.1.228</ecNumber>
    </recommendedName>
    <alternativeName>
        <fullName evidence="7">M1G-methyltransferase</fullName>
    </alternativeName>
    <alternativeName>
        <fullName evidence="8">tRNA [GM37] methyltransferase</fullName>
    </alternativeName>
</protein>
<dbReference type="InterPro" id="IPR056744">
    <property type="entry name" value="TRM5/TYW2-like_N"/>
</dbReference>
<dbReference type="GO" id="GO:0005737">
    <property type="term" value="C:cytoplasm"/>
    <property type="evidence" value="ECO:0007669"/>
    <property type="project" value="TreeGrafter"/>
</dbReference>
<evidence type="ECO:0000256" key="6">
    <source>
        <dbReference type="ARBA" id="ARBA00022694"/>
    </source>
</evidence>
<evidence type="ECO:0000256" key="8">
    <source>
        <dbReference type="ARBA" id="ARBA00033392"/>
    </source>
</evidence>